<feature type="compositionally biased region" description="Basic residues" evidence="8">
    <location>
        <begin position="1733"/>
        <end position="1747"/>
    </location>
</feature>
<evidence type="ECO:0008006" key="14">
    <source>
        <dbReference type="Google" id="ProtNLM"/>
    </source>
</evidence>
<evidence type="ECO:0000259" key="9">
    <source>
        <dbReference type="PROSITE" id="PS50002"/>
    </source>
</evidence>
<feature type="domain" description="SH3" evidence="9">
    <location>
        <begin position="12"/>
        <end position="73"/>
    </location>
</feature>
<dbReference type="GO" id="GO:0007520">
    <property type="term" value="P:myoblast fusion"/>
    <property type="evidence" value="ECO:0007669"/>
    <property type="project" value="TreeGrafter"/>
</dbReference>
<evidence type="ECO:0000256" key="8">
    <source>
        <dbReference type="SAM" id="MobiDB-lite"/>
    </source>
</evidence>
<feature type="region of interest" description="Disordered" evidence="8">
    <location>
        <begin position="1714"/>
        <end position="1772"/>
    </location>
</feature>
<dbReference type="Gene3D" id="2.60.40.150">
    <property type="entry name" value="C2 domain"/>
    <property type="match status" value="1"/>
</dbReference>
<dbReference type="InterPro" id="IPR016024">
    <property type="entry name" value="ARM-type_fold"/>
</dbReference>
<keyword evidence="13" id="KW-1185">Reference proteome</keyword>
<dbReference type="InterPro" id="IPR046773">
    <property type="entry name" value="DOCKER_Lobe_C"/>
</dbReference>
<dbReference type="Gene3D" id="2.30.30.40">
    <property type="entry name" value="SH3 Domains"/>
    <property type="match status" value="1"/>
</dbReference>
<protein>
    <recommendedName>
        <fullName evidence="14">Dedicator of cytokinesis protein 1</fullName>
    </recommendedName>
</protein>
<comment type="similarity">
    <text evidence="7">Belongs to the DOCK family.</text>
</comment>
<evidence type="ECO:0000256" key="1">
    <source>
        <dbReference type="ARBA" id="ARBA00004496"/>
    </source>
</evidence>
<keyword evidence="3" id="KW-0963">Cytoplasm</keyword>
<dbReference type="Pfam" id="PF20422">
    <property type="entry name" value="DHR-2_Lobe_B"/>
    <property type="match status" value="1"/>
</dbReference>
<dbReference type="CDD" id="cd11872">
    <property type="entry name" value="SH3_DOCK_AB"/>
    <property type="match status" value="1"/>
</dbReference>
<evidence type="ECO:0000256" key="4">
    <source>
        <dbReference type="ARBA" id="ARBA00022553"/>
    </source>
</evidence>
<dbReference type="PROSITE" id="PS50002">
    <property type="entry name" value="SH3"/>
    <property type="match status" value="1"/>
</dbReference>
<reference evidence="12 13" key="1">
    <citation type="submission" date="2023-03" db="EMBL/GenBank/DDBJ databases">
        <title>Genome insight into feeding habits of ladybird beetles.</title>
        <authorList>
            <person name="Li H.-S."/>
            <person name="Huang Y.-H."/>
            <person name="Pang H."/>
        </authorList>
    </citation>
    <scope>NUCLEOTIDE SEQUENCE [LARGE SCALE GENOMIC DNA]</scope>
    <source>
        <strain evidence="12">SYSU_2023b</strain>
        <tissue evidence="12">Whole body</tissue>
    </source>
</reference>
<evidence type="ECO:0000256" key="7">
    <source>
        <dbReference type="PROSITE-ProRule" id="PRU00983"/>
    </source>
</evidence>
<dbReference type="GO" id="GO:0031267">
    <property type="term" value="F:small GTPase binding"/>
    <property type="evidence" value="ECO:0007669"/>
    <property type="project" value="TreeGrafter"/>
</dbReference>
<keyword evidence="2 6" id="KW-0728">SH3 domain</keyword>
<dbReference type="PROSITE" id="PS51650">
    <property type="entry name" value="C2_DOCK"/>
    <property type="match status" value="1"/>
</dbReference>
<evidence type="ECO:0000313" key="13">
    <source>
        <dbReference type="Proteomes" id="UP001431783"/>
    </source>
</evidence>
<dbReference type="Gene3D" id="1.25.40.410">
    <property type="match status" value="1"/>
</dbReference>
<comment type="subcellular location">
    <subcellularLocation>
        <location evidence="1">Cytoplasm</location>
    </subcellularLocation>
</comment>
<gene>
    <name evidence="12" type="ORF">WA026_021430</name>
</gene>
<dbReference type="Gene3D" id="1.20.58.740">
    <property type="match status" value="1"/>
</dbReference>
<evidence type="ECO:0000313" key="12">
    <source>
        <dbReference type="EMBL" id="KAK9873197.1"/>
    </source>
</evidence>
<feature type="region of interest" description="Disordered" evidence="8">
    <location>
        <begin position="1792"/>
        <end position="1856"/>
    </location>
</feature>
<dbReference type="InterPro" id="IPR035892">
    <property type="entry name" value="C2_domain_sf"/>
</dbReference>
<dbReference type="PANTHER" id="PTHR45653:SF10">
    <property type="entry name" value="MYOBLAST CITY, ISOFORM B"/>
    <property type="match status" value="1"/>
</dbReference>
<keyword evidence="4" id="KW-0597">Phosphoprotein</keyword>
<dbReference type="GO" id="GO:0016477">
    <property type="term" value="P:cell migration"/>
    <property type="evidence" value="ECO:0007669"/>
    <property type="project" value="TreeGrafter"/>
</dbReference>
<dbReference type="InterPro" id="IPR027007">
    <property type="entry name" value="C2_DOCK-type_domain"/>
</dbReference>
<accession>A0AAW1TYK7</accession>
<feature type="compositionally biased region" description="Basic residues" evidence="8">
    <location>
        <begin position="1910"/>
        <end position="1919"/>
    </location>
</feature>
<name>A0AAW1TYK7_9CUCU</name>
<dbReference type="InterPro" id="IPR056372">
    <property type="entry name" value="TPR_DOCK"/>
</dbReference>
<evidence type="ECO:0000256" key="5">
    <source>
        <dbReference type="ARBA" id="ARBA00022658"/>
    </source>
</evidence>
<dbReference type="GO" id="GO:0007264">
    <property type="term" value="P:small GTPase-mediated signal transduction"/>
    <property type="evidence" value="ECO:0007669"/>
    <property type="project" value="InterPro"/>
</dbReference>
<proteinExistence type="inferred from homology"/>
<dbReference type="Pfam" id="PF06920">
    <property type="entry name" value="DHR-2_Lobe_A"/>
    <property type="match status" value="1"/>
</dbReference>
<organism evidence="12 13">
    <name type="scientific">Henosepilachna vigintioctopunctata</name>
    <dbReference type="NCBI Taxonomy" id="420089"/>
    <lineage>
        <taxon>Eukaryota</taxon>
        <taxon>Metazoa</taxon>
        <taxon>Ecdysozoa</taxon>
        <taxon>Arthropoda</taxon>
        <taxon>Hexapoda</taxon>
        <taxon>Insecta</taxon>
        <taxon>Pterygota</taxon>
        <taxon>Neoptera</taxon>
        <taxon>Endopterygota</taxon>
        <taxon>Coleoptera</taxon>
        <taxon>Polyphaga</taxon>
        <taxon>Cucujiformia</taxon>
        <taxon>Coccinelloidea</taxon>
        <taxon>Coccinellidae</taxon>
        <taxon>Epilachninae</taxon>
        <taxon>Epilachnini</taxon>
        <taxon>Henosepilachna</taxon>
    </lineage>
</organism>
<dbReference type="InterPro" id="IPR001452">
    <property type="entry name" value="SH3_domain"/>
</dbReference>
<dbReference type="InterPro" id="IPR046769">
    <property type="entry name" value="DOCKER_Lobe_A"/>
</dbReference>
<dbReference type="InterPro" id="IPR042455">
    <property type="entry name" value="DOCK_N_sub1"/>
</dbReference>
<dbReference type="Pfam" id="PF14429">
    <property type="entry name" value="DOCK-C2"/>
    <property type="match status" value="1"/>
</dbReference>
<dbReference type="InterPro" id="IPR026791">
    <property type="entry name" value="DOCK"/>
</dbReference>
<feature type="domain" description="DOCKER" evidence="11">
    <location>
        <begin position="1267"/>
        <end position="1682"/>
    </location>
</feature>
<feature type="compositionally biased region" description="Basic and acidic residues" evidence="8">
    <location>
        <begin position="1794"/>
        <end position="1804"/>
    </location>
</feature>
<evidence type="ECO:0000259" key="10">
    <source>
        <dbReference type="PROSITE" id="PS51650"/>
    </source>
</evidence>
<dbReference type="SMART" id="SM00326">
    <property type="entry name" value="SH3"/>
    <property type="match status" value="1"/>
</dbReference>
<evidence type="ECO:0000256" key="2">
    <source>
        <dbReference type="ARBA" id="ARBA00022443"/>
    </source>
</evidence>
<dbReference type="Pfam" id="PF23554">
    <property type="entry name" value="TPR_DOCK"/>
    <property type="match status" value="1"/>
</dbReference>
<dbReference type="Gene3D" id="1.20.1270.350">
    <property type="entry name" value="Dedicator of cytokinesis N-terminal subdomain"/>
    <property type="match status" value="1"/>
</dbReference>
<dbReference type="Pfam" id="PF20421">
    <property type="entry name" value="DHR-2_Lobe_C"/>
    <property type="match status" value="1"/>
</dbReference>
<dbReference type="GO" id="GO:0005085">
    <property type="term" value="F:guanyl-nucleotide exchange factor activity"/>
    <property type="evidence" value="ECO:0007669"/>
    <property type="project" value="UniProtKB-KW"/>
</dbReference>
<dbReference type="InterPro" id="IPR043161">
    <property type="entry name" value="DOCK_C_lobe_A"/>
</dbReference>
<sequence length="1919" mass="222435">MIKMSVWQAVTEEKCFGIAIYNFEEEGDYKLKLTVGDAVHLIEEEENWYIGYVINNRHVQGIFPKNYIHVKPCTLDLSGSVPNFILKEPPISQEITTVLREWNAHWKELYVNHNKNFEQIKTQIYDLINHRSKIISGTLPGDELKRITKQATEEIDLGNKILNLDLVVRDKNGNIINPEETSTIQMYFHHKNAVDRMSRSKTEQNQVLPKTAIQQYSNIFLVAIKNFTCKMTEDAQLLITLYDGKEFKSITENYVVRWSKDGLMSDLDQMNNLRVMFTDLGKKDLERERIYLVCYVVRVGAMEVKELDHRRSSNVATLHKKTSSHNMRRPFGVAAMEITKFMKGGLESDFDKEYPIQFVSCEKDNLEQTLRKIISKDIIKNDNKNQALFVSMKLLRGDLKQVREENPHLVLGNVSIARKMGFPEVILPGDIRNDLYLTLISGEFTKGNKSSDKNVEVTITVCNESGHAIPAVISLGGGAQPLSEYKSVIYYHEDKPQWYETFKIAIPIQEFKTSHLKFTYKHRSSTEAKDKSEKPFAMSFVKLMEDNGTTLSNAKHNLIVYKIDYRKFDERNVDYLKLPSNDNEARDAQKNQVPGLSISGKDSFIISSNICSTKLTQNVKLLGLLNWAAKKESLSETLQALMKVDGEEVVKLLQDILDALFNILMDNQETDTYDTLVFECLLHIISLVSSDWKYQHFEPVLDLYIKEGFSATLAYKKLISVLNKIIIKPVHNISKTRDELVFKTMKSLQYVLKFISRSRILYLEVNLEINPDDEFRQTLLELLYNIIRMMSSTQDSMLREQGACLKFLPSTINDILLVFNHKELSEILCEMLRKIPIGRLTKQKMMTVNDIVHSQLFLYPECRRIMLPVFTEQIKNLFETHEEGLGVRPDGRRANRSVAKVAQLLGTTQHCLNQHRGYSEEVELCIKILSDILKLLFKKNIGNTFEDVQEIIKTDLRTVIQSHIHMHRENPHDGNLVAIMIDIFRQMTETHYTNYINQFQTRYDILDFLMEILVVFQELVSNPVFPNDWCEMIMLQNSVILKALRFFAHTIRDHYFERFEHQAWNNFFHCAIAFMTQPALQLETFCSSKRLRIIKRYEDMRRATGFEIRSMWFNLGQYKAQFVPGLVGLILEMTLLPEPKLREATIPIFFDMMQCEFYSSKYVFEGYGDTKRDSSHVKGNFKNFENEMIAKLDTLVEGGRGDEEYKNMFHHILKDLCSQHTTMKEEGVKFVETVTKLMERLLEYRCIIIGDNKENKMSCTVNLLEFYSEINRQEMYIRYLNKLYDLQLSCDNFTEAAFTLELHAKLLSWSDKELELLHKNNRYEDCVTHRQLKEALYYNIIDNYNKGKMWECAIQKCQELAKQYEDETFDYEQLSHIHKRIATFYDDIVKNVRLEPEYFRVGYYGKGFPQFLQNKVFVYRGKEYERLADFNSRILNEFPKAELLNKLTPPGSDITESDKQYIQINKVDPVMDEKKQKRFSGKPLSEPILKYYQVNNISKFTFSRPFTRKDPKIESVNEFASLWLERTELTTTHPLPGILRWSAVATVEVHEISPLLYAIETIEKTNKRLKNHIVVYNRDKNIQINPLSLSLTGILDANVMGGIKNYEDSFFIEEYFFHHPENELQIQNLKTLIADQIPLLELCLQIHKECIPISLQPLQDRLESRFTMMKDDVVNKYGKGVCDIKIETSVTMRKQSIKLNIENLEISNINESTNSTKSLLSPNRSTTSTPSLSHKKSHKTTKEKRRSSKSEVQSPASISIGGAAQWYTNDDDNTPTNTVAFFELTQELTPKRPLRSEVEKEKRLSRPPSGQFGRPNSVNSVLRGASSSGASSNRDSVGTTDSSISEEDVIPPPIPVKLRGECNDYCNLENSSFLYSTRNSRRITTNMQLPMSSEPQNDIDVPPIPPPKPPKNKNKSIIL</sequence>
<evidence type="ECO:0000259" key="11">
    <source>
        <dbReference type="PROSITE" id="PS51651"/>
    </source>
</evidence>
<feature type="domain" description="C2 DOCK-type" evidence="10">
    <location>
        <begin position="432"/>
        <end position="611"/>
    </location>
</feature>
<comment type="caution">
    <text evidence="12">The sequence shown here is derived from an EMBL/GenBank/DDBJ whole genome shotgun (WGS) entry which is preliminary data.</text>
</comment>
<feature type="compositionally biased region" description="Polar residues" evidence="8">
    <location>
        <begin position="1833"/>
        <end position="1843"/>
    </location>
</feature>
<dbReference type="Pfam" id="PF16172">
    <property type="entry name" value="DOCK_N"/>
    <property type="match status" value="1"/>
</dbReference>
<dbReference type="InterPro" id="IPR032376">
    <property type="entry name" value="DOCK_N"/>
</dbReference>
<feature type="region of interest" description="Disordered" evidence="8">
    <location>
        <begin position="1890"/>
        <end position="1919"/>
    </location>
</feature>
<dbReference type="InterPro" id="IPR046770">
    <property type="entry name" value="DOCKER_Lobe_B"/>
</dbReference>
<dbReference type="Pfam" id="PF00018">
    <property type="entry name" value="SH3_1"/>
    <property type="match status" value="1"/>
</dbReference>
<dbReference type="InterPro" id="IPR027357">
    <property type="entry name" value="DOCKER_dom"/>
</dbReference>
<dbReference type="SUPFAM" id="SSF48371">
    <property type="entry name" value="ARM repeat"/>
    <property type="match status" value="1"/>
</dbReference>
<keyword evidence="5" id="KW-0344">Guanine-nucleotide releasing factor</keyword>
<dbReference type="EMBL" id="JARQZJ010000016">
    <property type="protein sequence ID" value="KAK9873197.1"/>
    <property type="molecule type" value="Genomic_DNA"/>
</dbReference>
<dbReference type="GO" id="GO:0005737">
    <property type="term" value="C:cytoplasm"/>
    <property type="evidence" value="ECO:0007669"/>
    <property type="project" value="UniProtKB-SubCell"/>
</dbReference>
<dbReference type="InterPro" id="IPR036028">
    <property type="entry name" value="SH3-like_dom_sf"/>
</dbReference>
<dbReference type="GO" id="GO:0005886">
    <property type="term" value="C:plasma membrane"/>
    <property type="evidence" value="ECO:0007669"/>
    <property type="project" value="TreeGrafter"/>
</dbReference>
<evidence type="ECO:0000256" key="6">
    <source>
        <dbReference type="PROSITE-ProRule" id="PRU00192"/>
    </source>
</evidence>
<dbReference type="Proteomes" id="UP001431783">
    <property type="component" value="Unassembled WGS sequence"/>
</dbReference>
<dbReference type="SUPFAM" id="SSF50044">
    <property type="entry name" value="SH3-domain"/>
    <property type="match status" value="1"/>
</dbReference>
<evidence type="ECO:0000256" key="3">
    <source>
        <dbReference type="ARBA" id="ARBA00022490"/>
    </source>
</evidence>
<dbReference type="PROSITE" id="PS51651">
    <property type="entry name" value="DOCKER"/>
    <property type="match status" value="1"/>
</dbReference>
<dbReference type="PANTHER" id="PTHR45653">
    <property type="entry name" value="DEDICATOR OF CYTOKINESIS"/>
    <property type="match status" value="1"/>
</dbReference>
<dbReference type="InterPro" id="IPR043162">
    <property type="entry name" value="DOCK_C_lobe_C"/>
</dbReference>